<feature type="domain" description="Dynein heavy chain tail" evidence="1">
    <location>
        <begin position="2"/>
        <end position="223"/>
    </location>
</feature>
<sequence>MEQVDFTSLPTFIAKVLDTICFIWATSEHYNTPSRIIVILQEFCNQVIEMIRTFLSPDDVLKGLQGEVEEVLNSITLSVNVLKELYCTYDFCCANMKLFFKDKEPVPWEFPSSLAFSRMNSFFHRVQTIEDLYKTAIEFLKLEKIELGGVKGNILGNLVNQIYEEVFDLVKVFADCRYDPLDPGDSSFDNDYTDFQNKIQDLDRRLATIFCQTFDDCSSIESSAK</sequence>
<dbReference type="PANTHER" id="PTHR46532:SF11">
    <property type="entry name" value="DYNEIN AXONEMAL HEAVY CHAIN 12"/>
    <property type="match status" value="1"/>
</dbReference>
<dbReference type="InterPro" id="IPR013594">
    <property type="entry name" value="Dynein_heavy_tail"/>
</dbReference>
<evidence type="ECO:0000313" key="3">
    <source>
        <dbReference type="RefSeq" id="XP_008563243.1"/>
    </source>
</evidence>
<reference evidence="3" key="1">
    <citation type="submission" date="2025-08" db="UniProtKB">
        <authorList>
            <consortium name="RefSeq"/>
        </authorList>
    </citation>
    <scope>IDENTIFICATION</scope>
</reference>
<name>A0ABM0Q4F2_GALVR</name>
<evidence type="ECO:0000259" key="1">
    <source>
        <dbReference type="Pfam" id="PF08385"/>
    </source>
</evidence>
<gene>
    <name evidence="3" type="primary">LOC103583795</name>
</gene>
<dbReference type="RefSeq" id="XP_008563243.1">
    <property type="nucleotide sequence ID" value="XM_008565021.1"/>
</dbReference>
<protein>
    <submittedName>
        <fullName evidence="3">Dynein heavy chain 17, axonemal-like</fullName>
    </submittedName>
</protein>
<accession>A0ABM0Q4F2</accession>
<proteinExistence type="predicted"/>
<dbReference type="Pfam" id="PF08385">
    <property type="entry name" value="DHC_N1"/>
    <property type="match status" value="1"/>
</dbReference>
<dbReference type="Proteomes" id="UP000694923">
    <property type="component" value="Unplaced"/>
</dbReference>
<dbReference type="GeneID" id="103583795"/>
<organism evidence="2 3">
    <name type="scientific">Galeopterus variegatus</name>
    <name type="common">Malayan flying lemur</name>
    <name type="synonym">Cynocephalus variegatus</name>
    <dbReference type="NCBI Taxonomy" id="482537"/>
    <lineage>
        <taxon>Eukaryota</taxon>
        <taxon>Metazoa</taxon>
        <taxon>Chordata</taxon>
        <taxon>Craniata</taxon>
        <taxon>Vertebrata</taxon>
        <taxon>Euteleostomi</taxon>
        <taxon>Mammalia</taxon>
        <taxon>Eutheria</taxon>
        <taxon>Euarchontoglires</taxon>
        <taxon>Dermoptera</taxon>
        <taxon>Cynocephalidae</taxon>
        <taxon>Galeopterus</taxon>
    </lineage>
</organism>
<dbReference type="InterPro" id="IPR026983">
    <property type="entry name" value="DHC"/>
</dbReference>
<feature type="non-terminal residue" evidence="3">
    <location>
        <position position="225"/>
    </location>
</feature>
<dbReference type="PANTHER" id="PTHR46532">
    <property type="entry name" value="MALE FERTILITY FACTOR KL5"/>
    <property type="match status" value="1"/>
</dbReference>
<keyword evidence="2" id="KW-1185">Reference proteome</keyword>
<evidence type="ECO:0000313" key="2">
    <source>
        <dbReference type="Proteomes" id="UP000694923"/>
    </source>
</evidence>